<evidence type="ECO:0000259" key="8">
    <source>
        <dbReference type="Pfam" id="PF08263"/>
    </source>
</evidence>
<dbReference type="Pfam" id="PF08263">
    <property type="entry name" value="LRRNT_2"/>
    <property type="match status" value="1"/>
</dbReference>
<dbReference type="Gene3D" id="2.60.120.430">
    <property type="entry name" value="Galactose-binding lectin"/>
    <property type="match status" value="1"/>
</dbReference>
<evidence type="ECO:0000256" key="6">
    <source>
        <dbReference type="ARBA" id="ARBA00022989"/>
    </source>
</evidence>
<name>A0AA39A3G6_VITRO</name>
<organism evidence="10 11">
    <name type="scientific">Vitis rotundifolia</name>
    <name type="common">Muscadine grape</name>
    <dbReference type="NCBI Taxonomy" id="103349"/>
    <lineage>
        <taxon>Eukaryota</taxon>
        <taxon>Viridiplantae</taxon>
        <taxon>Streptophyta</taxon>
        <taxon>Embryophyta</taxon>
        <taxon>Tracheophyta</taxon>
        <taxon>Spermatophyta</taxon>
        <taxon>Magnoliopsida</taxon>
        <taxon>eudicotyledons</taxon>
        <taxon>Gunneridae</taxon>
        <taxon>Pentapetalae</taxon>
        <taxon>rosids</taxon>
        <taxon>Vitales</taxon>
        <taxon>Vitaceae</taxon>
        <taxon>Viteae</taxon>
        <taxon>Vitis</taxon>
    </lineage>
</organism>
<dbReference type="Proteomes" id="UP001168098">
    <property type="component" value="Unassembled WGS sequence"/>
</dbReference>
<comment type="caution">
    <text evidence="10">The sequence shown here is derived from an EMBL/GenBank/DDBJ whole genome shotgun (WGS) entry which is preliminary data.</text>
</comment>
<keyword evidence="7" id="KW-0472">Membrane</keyword>
<dbReference type="GO" id="GO:0016020">
    <property type="term" value="C:membrane"/>
    <property type="evidence" value="ECO:0007669"/>
    <property type="project" value="UniProtKB-SubCell"/>
</dbReference>
<evidence type="ECO:0008006" key="12">
    <source>
        <dbReference type="Google" id="ProtNLM"/>
    </source>
</evidence>
<evidence type="ECO:0000313" key="10">
    <source>
        <dbReference type="EMBL" id="KAJ9700281.1"/>
    </source>
</evidence>
<sequence length="549" mass="59929">MTHQRPIPTLTLPVNPLSKFFCFHSQFSSSSQLSTMSFFSLIFLFSLLNLAQSQRQSPRGVFIDCGATVASLIDGREWLPDATFVSSGTAKNLTDPNVAPILSTVRSFPLQGNTNKKLCYVVPVFRTGKYMVRTTYYYGGVNGRDSPPVFDQIVDGTLWGIVNTTDDYARGLVSYYEGVFVAAGKTMSLCIAANTNTDSDPFISALEFVLLGDSLYNSTDFGQYGLSLVARHSFGHNGSIIRYPDDQFDRYWEPFVLSNPTMASFRNVPVSDFWNLPPVKVFETELTSSGMEPVEFQWPPASLPNSTYYVALYFADDRDSSSRVFNISINGITYYHNLSVTSDGVAVFATQWLLGGLTNIILTPAAGSDIGPLINAGEVFNLLRLGGRTHTRDVIALESVKKSLENPPHDWNGDPCLPSQYTWTGVTCSEGPRIRVVSLNLSNMGLSGSLSPSVANLTALTNIWLGNNSLSGSIPDLSSLKRLEILHLEDNQFSGEIPSSLGNIDSLQELFLQNNNLTGQVPNSLTGKPGLNLKIFPGNNFSSSPPSGA</sequence>
<dbReference type="Gene3D" id="3.80.10.10">
    <property type="entry name" value="Ribonuclease Inhibitor"/>
    <property type="match status" value="1"/>
</dbReference>
<evidence type="ECO:0000256" key="1">
    <source>
        <dbReference type="ARBA" id="ARBA00004167"/>
    </source>
</evidence>
<dbReference type="PANTHER" id="PTHR45631">
    <property type="entry name" value="OS07G0107800 PROTEIN-RELATED"/>
    <property type="match status" value="1"/>
</dbReference>
<dbReference type="Pfam" id="PF00560">
    <property type="entry name" value="LRR_1"/>
    <property type="match status" value="2"/>
</dbReference>
<evidence type="ECO:0000256" key="5">
    <source>
        <dbReference type="ARBA" id="ARBA00022737"/>
    </source>
</evidence>
<dbReference type="SUPFAM" id="SSF52058">
    <property type="entry name" value="L domain-like"/>
    <property type="match status" value="1"/>
</dbReference>
<dbReference type="InterPro" id="IPR001611">
    <property type="entry name" value="Leu-rich_rpt"/>
</dbReference>
<dbReference type="FunFam" id="3.80.10.10:FF:000400">
    <property type="entry name" value="Nuclear pore complex protein NUP107"/>
    <property type="match status" value="1"/>
</dbReference>
<keyword evidence="3" id="KW-0812">Transmembrane</keyword>
<dbReference type="Pfam" id="PF12819">
    <property type="entry name" value="Malectin_like"/>
    <property type="match status" value="1"/>
</dbReference>
<keyword evidence="6" id="KW-1133">Transmembrane helix</keyword>
<dbReference type="InterPro" id="IPR013210">
    <property type="entry name" value="LRR_N_plant-typ"/>
</dbReference>
<keyword evidence="2" id="KW-0433">Leucine-rich repeat</keyword>
<evidence type="ECO:0000256" key="3">
    <source>
        <dbReference type="ARBA" id="ARBA00022692"/>
    </source>
</evidence>
<feature type="domain" description="Malectin-like" evidence="9">
    <location>
        <begin position="63"/>
        <end position="381"/>
    </location>
</feature>
<protein>
    <recommendedName>
        <fullName evidence="12">Leucine-rich repeat receptor-like serine/threonine-protein kinase</fullName>
    </recommendedName>
</protein>
<dbReference type="PANTHER" id="PTHR45631:SF3">
    <property type="entry name" value="OS05G0393100 PROTEIN"/>
    <property type="match status" value="1"/>
</dbReference>
<evidence type="ECO:0000313" key="11">
    <source>
        <dbReference type="Proteomes" id="UP001168098"/>
    </source>
</evidence>
<evidence type="ECO:0000256" key="4">
    <source>
        <dbReference type="ARBA" id="ARBA00022729"/>
    </source>
</evidence>
<comment type="subcellular location">
    <subcellularLocation>
        <location evidence="1">Membrane</location>
        <topology evidence="1">Single-pass membrane protein</topology>
    </subcellularLocation>
</comment>
<feature type="domain" description="Leucine-rich repeat-containing N-terminal plant-type" evidence="8">
    <location>
        <begin position="392"/>
        <end position="429"/>
    </location>
</feature>
<accession>A0AA39A3G6</accession>
<dbReference type="InterPro" id="IPR032675">
    <property type="entry name" value="LRR_dom_sf"/>
</dbReference>
<proteinExistence type="predicted"/>
<dbReference type="InterPro" id="IPR024788">
    <property type="entry name" value="Malectin-like_Carb-bd_dom"/>
</dbReference>
<evidence type="ECO:0000256" key="2">
    <source>
        <dbReference type="ARBA" id="ARBA00022614"/>
    </source>
</evidence>
<evidence type="ECO:0000256" key="7">
    <source>
        <dbReference type="ARBA" id="ARBA00023136"/>
    </source>
</evidence>
<dbReference type="EMBL" id="JARBHA010000005">
    <property type="protein sequence ID" value="KAJ9700281.1"/>
    <property type="molecule type" value="Genomic_DNA"/>
</dbReference>
<dbReference type="PROSITE" id="PS51450">
    <property type="entry name" value="LRR"/>
    <property type="match status" value="1"/>
</dbReference>
<keyword evidence="4" id="KW-0732">Signal</keyword>
<keyword evidence="11" id="KW-1185">Reference proteome</keyword>
<keyword evidence="5" id="KW-0677">Repeat</keyword>
<reference evidence="10 11" key="1">
    <citation type="journal article" date="2023" name="BMC Biotechnol.">
        <title>Vitis rotundifolia cv Carlos genome sequencing.</title>
        <authorList>
            <person name="Huff M."/>
            <person name="Hulse-Kemp A."/>
            <person name="Scheffler B."/>
            <person name="Youngblood R."/>
            <person name="Simpson S."/>
            <person name="Babiker E."/>
            <person name="Staton M."/>
        </authorList>
    </citation>
    <scope>NUCLEOTIDE SEQUENCE [LARGE SCALE GENOMIC DNA]</scope>
    <source>
        <tissue evidence="10">Leaf</tissue>
    </source>
</reference>
<dbReference type="AlphaFoldDB" id="A0AA39A3G6"/>
<gene>
    <name evidence="10" type="ORF">PVL29_005883</name>
</gene>
<evidence type="ECO:0000259" key="9">
    <source>
        <dbReference type="Pfam" id="PF12819"/>
    </source>
</evidence>